<dbReference type="RefSeq" id="WP_006002746.1">
    <property type="nucleotide sequence ID" value="NZ_AAEW02000027.1"/>
</dbReference>
<reference evidence="6" key="2">
    <citation type="submission" date="2006-05" db="EMBL/GenBank/DDBJ databases">
        <title>Sequencing of the draft genome and assembly of Desulfuromonas acetoxidans DSM 684.</title>
        <authorList>
            <consortium name="US DOE Joint Genome Institute (JGI-PGF)"/>
            <person name="Copeland A."/>
            <person name="Lucas S."/>
            <person name="Lapidus A."/>
            <person name="Barry K."/>
            <person name="Detter J.C."/>
            <person name="Glavina del Rio T."/>
            <person name="Hammon N."/>
            <person name="Israni S."/>
            <person name="Dalin E."/>
            <person name="Tice H."/>
            <person name="Bruce D."/>
            <person name="Pitluck S."/>
            <person name="Richardson P."/>
        </authorList>
    </citation>
    <scope>NUCLEOTIDE SEQUENCE [LARGE SCALE GENOMIC DNA]</scope>
    <source>
        <strain evidence="6">DSM 684</strain>
    </source>
</reference>
<keyword evidence="7" id="KW-1185">Reference proteome</keyword>
<gene>
    <name evidence="6" type="ORF">Dace_0253</name>
</gene>
<evidence type="ECO:0000256" key="4">
    <source>
        <dbReference type="ARBA" id="ARBA00022970"/>
    </source>
</evidence>
<evidence type="ECO:0000256" key="1">
    <source>
        <dbReference type="ARBA" id="ARBA00010062"/>
    </source>
</evidence>
<dbReference type="PANTHER" id="PTHR47235:SF1">
    <property type="entry name" value="BLR6548 PROTEIN"/>
    <property type="match status" value="1"/>
</dbReference>
<evidence type="ECO:0000259" key="5">
    <source>
        <dbReference type="Pfam" id="PF13458"/>
    </source>
</evidence>
<keyword evidence="2" id="KW-0813">Transport</keyword>
<feature type="domain" description="Leucine-binding protein" evidence="5">
    <location>
        <begin position="32"/>
        <end position="375"/>
    </location>
</feature>
<evidence type="ECO:0000256" key="3">
    <source>
        <dbReference type="ARBA" id="ARBA00022729"/>
    </source>
</evidence>
<evidence type="ECO:0000313" key="6">
    <source>
        <dbReference type="EMBL" id="EAT14424.1"/>
    </source>
</evidence>
<evidence type="ECO:0000313" key="7">
    <source>
        <dbReference type="Proteomes" id="UP000005695"/>
    </source>
</evidence>
<accession>Q1JW22</accession>
<sequence length="403" mass="43896">MGKTRFYNLAVIGSFILVVLSSVAMAEDSLVLGMSTALTGPTAELGLRMRDGVMLGLERVNDAGGIQGRRVVLRAYDDGYEPQRVAQNLRRLVEDDQAVAIIGNVGTPTAIAALPIITSHGVPFVAPFTGAGLLRKTPPQRYVINFRASYVQEVTTMIRGLIEQGGIRPDEIAFFTQRDSYGDAGYVGGVTALQHYGLHDVRNILHVRYERNTLAVENALADLVYSPRNIRAVIMVGAYAPCAKFIRLAKDVGLKAVFLNVSFVGSELLLNELGEQGDGVIVTQVVPPLTGDGVPIVREYLADFKRFNQAGRPNHVGLEGYISTRLLQRALVQIEGRVTRELVVDALESLGSFDLGLGVALQLSPERHQACQQVWGTYFSHGQTVPFAWETLPKLLKAQRGTP</sequence>
<keyword evidence="6" id="KW-0675">Receptor</keyword>
<dbReference type="AlphaFoldDB" id="Q1JW22"/>
<dbReference type="EMBL" id="AAEW02000027">
    <property type="protein sequence ID" value="EAT14424.1"/>
    <property type="molecule type" value="Genomic_DNA"/>
</dbReference>
<dbReference type="InterPro" id="IPR000709">
    <property type="entry name" value="Leu_Ile_Val-bd"/>
</dbReference>
<dbReference type="Pfam" id="PF13458">
    <property type="entry name" value="Peripla_BP_6"/>
    <property type="match status" value="1"/>
</dbReference>
<keyword evidence="3" id="KW-0732">Signal</keyword>
<proteinExistence type="inferred from homology"/>
<dbReference type="PRINTS" id="PR00337">
    <property type="entry name" value="LEUILEVALBP"/>
</dbReference>
<reference evidence="6" key="1">
    <citation type="submission" date="2006-05" db="EMBL/GenBank/DDBJ databases">
        <title>Annotation of the draft genome assembly of Desulfuromonas acetoxidans DSM 684.</title>
        <authorList>
            <consortium name="US DOE Joint Genome Institute (JGI-ORNL)"/>
            <person name="Larimer F."/>
            <person name="Land M."/>
            <person name="Hauser L."/>
        </authorList>
    </citation>
    <scope>NUCLEOTIDE SEQUENCE [LARGE SCALE GENOMIC DNA]</scope>
    <source>
        <strain evidence="6">DSM 684</strain>
    </source>
</reference>
<organism evidence="6 7">
    <name type="scientific">Desulfuromonas acetoxidans (strain DSM 684 / 11070)</name>
    <dbReference type="NCBI Taxonomy" id="281689"/>
    <lineage>
        <taxon>Bacteria</taxon>
        <taxon>Pseudomonadati</taxon>
        <taxon>Thermodesulfobacteriota</taxon>
        <taxon>Desulfuromonadia</taxon>
        <taxon>Desulfuromonadales</taxon>
        <taxon>Desulfuromonadaceae</taxon>
        <taxon>Desulfuromonas</taxon>
    </lineage>
</organism>
<keyword evidence="4" id="KW-0029">Amino-acid transport</keyword>
<dbReference type="InterPro" id="IPR028081">
    <property type="entry name" value="Leu-bd"/>
</dbReference>
<comment type="similarity">
    <text evidence="1">Belongs to the leucine-binding protein family.</text>
</comment>
<dbReference type="OrthoDB" id="7337537at2"/>
<comment type="caution">
    <text evidence="6">The sequence shown here is derived from an EMBL/GenBank/DDBJ whole genome shotgun (WGS) entry which is preliminary data.</text>
</comment>
<dbReference type="GO" id="GO:0006865">
    <property type="term" value="P:amino acid transport"/>
    <property type="evidence" value="ECO:0007669"/>
    <property type="project" value="UniProtKB-KW"/>
</dbReference>
<dbReference type="Gene3D" id="3.40.50.2300">
    <property type="match status" value="2"/>
</dbReference>
<name>Q1JW22_DESA6</name>
<dbReference type="PANTHER" id="PTHR47235">
    <property type="entry name" value="BLR6548 PROTEIN"/>
    <property type="match status" value="1"/>
</dbReference>
<protein>
    <submittedName>
        <fullName evidence="6">Extracellular ligand-binding receptor</fullName>
    </submittedName>
</protein>
<evidence type="ECO:0000256" key="2">
    <source>
        <dbReference type="ARBA" id="ARBA00022448"/>
    </source>
</evidence>
<dbReference type="CDD" id="cd19978">
    <property type="entry name" value="PBP1_ABC_ligand_binding-like"/>
    <property type="match status" value="1"/>
</dbReference>
<dbReference type="InterPro" id="IPR028082">
    <property type="entry name" value="Peripla_BP_I"/>
</dbReference>
<dbReference type="SUPFAM" id="SSF53822">
    <property type="entry name" value="Periplasmic binding protein-like I"/>
    <property type="match status" value="1"/>
</dbReference>
<dbReference type="Proteomes" id="UP000005695">
    <property type="component" value="Unassembled WGS sequence"/>
</dbReference>